<sequence>MLVKVKMSKAIRDFLERDLIYNLNVLGVIDNMPDAEIYVDNEKAPKGVMVRKDYFNYIYSEDDGFIDEMLESHFVEGFFGFSGLKKSIADKIRTRFMNSWESKCTLYYLPEDALDLSLIKTPVRDIDVKDAEVVDKYYTYRSPWSIHEIREDITSRPSSAVYVEGDIACWVLIHKDDSMGIMYTKEEHRQKGYAVDVTIDLAEKIIKRGKIPYLQIVEGNSMSPGLANKCGFIPHGKCEWFGIIVGVPNDFVELSKNGKELLINELSPELKKVMNLQDLTEKYLYNATFELKKIDHELEGFKVEKAESKNDIKKWCEIVASSYCCSKEKYKEFNDELLNTVTKENSLFNLWIGYLNGVEVSAIATLVYEKEICGLYFNSTIAEAKNHEIEKATILEALKLEDKNYIEFVVLQTSKEKVGLYEDLGFMVIPEEKLV</sequence>
<dbReference type="PANTHER" id="PTHR20958">
    <property type="entry name" value="GLYCINE N-ACYLTRANSFERASE-LIKE PROTEIN"/>
    <property type="match status" value="1"/>
</dbReference>
<dbReference type="SUPFAM" id="SSF55729">
    <property type="entry name" value="Acyl-CoA N-acyltransferases (Nat)"/>
    <property type="match status" value="2"/>
</dbReference>
<feature type="domain" description="N-acetyltransferase" evidence="1">
    <location>
        <begin position="121"/>
        <end position="259"/>
    </location>
</feature>
<proteinExistence type="predicted"/>
<evidence type="ECO:0000259" key="1">
    <source>
        <dbReference type="PROSITE" id="PS51186"/>
    </source>
</evidence>
<dbReference type="AlphaFoldDB" id="A0A644ZMK4"/>
<comment type="caution">
    <text evidence="2">The sequence shown here is derived from an EMBL/GenBank/DDBJ whole genome shotgun (WGS) entry which is preliminary data.</text>
</comment>
<accession>A0A644ZMK4</accession>
<dbReference type="InterPro" id="IPR016181">
    <property type="entry name" value="Acyl_CoA_acyltransferase"/>
</dbReference>
<organism evidence="2">
    <name type="scientific">bioreactor metagenome</name>
    <dbReference type="NCBI Taxonomy" id="1076179"/>
    <lineage>
        <taxon>unclassified sequences</taxon>
        <taxon>metagenomes</taxon>
        <taxon>ecological metagenomes</taxon>
    </lineage>
</organism>
<dbReference type="EMBL" id="VSSQ01009427">
    <property type="protein sequence ID" value="MPM41598.1"/>
    <property type="molecule type" value="Genomic_DNA"/>
</dbReference>
<dbReference type="Gene3D" id="3.40.630.30">
    <property type="match status" value="2"/>
</dbReference>
<name>A0A644ZMK4_9ZZZZ</name>
<protein>
    <recommendedName>
        <fullName evidence="1">N-acetyltransferase domain-containing protein</fullName>
    </recommendedName>
</protein>
<evidence type="ECO:0000313" key="2">
    <source>
        <dbReference type="EMBL" id="MPM41598.1"/>
    </source>
</evidence>
<dbReference type="InterPro" id="IPR053225">
    <property type="entry name" value="Acyl-CoA_N-acyltransferase"/>
</dbReference>
<dbReference type="InterPro" id="IPR000182">
    <property type="entry name" value="GNAT_dom"/>
</dbReference>
<dbReference type="PROSITE" id="PS51186">
    <property type="entry name" value="GNAT"/>
    <property type="match status" value="1"/>
</dbReference>
<reference evidence="2" key="1">
    <citation type="submission" date="2019-08" db="EMBL/GenBank/DDBJ databases">
        <authorList>
            <person name="Kucharzyk K."/>
            <person name="Murdoch R.W."/>
            <person name="Higgins S."/>
            <person name="Loffler F."/>
        </authorList>
    </citation>
    <scope>NUCLEOTIDE SEQUENCE</scope>
</reference>
<dbReference type="GO" id="GO:0016747">
    <property type="term" value="F:acyltransferase activity, transferring groups other than amino-acyl groups"/>
    <property type="evidence" value="ECO:0007669"/>
    <property type="project" value="InterPro"/>
</dbReference>
<gene>
    <name evidence="2" type="ORF">SDC9_88253</name>
</gene>
<dbReference type="InterPro" id="IPR013653">
    <property type="entry name" value="GCN5-like_dom"/>
</dbReference>
<dbReference type="Pfam" id="PF08445">
    <property type="entry name" value="FR47"/>
    <property type="match status" value="1"/>
</dbReference>
<dbReference type="PANTHER" id="PTHR20958:SF6">
    <property type="entry name" value="GLYCINE N-ACYLTRANSFERASE-LIKE PROTEIN"/>
    <property type="match status" value="1"/>
</dbReference>